<protein>
    <submittedName>
        <fullName evidence="2">Uncharacterized protein</fullName>
    </submittedName>
</protein>
<accession>A0AA39KIY7</accession>
<gene>
    <name evidence="2" type="ORF">PV327_006929</name>
</gene>
<dbReference type="EMBL" id="JAQQBR010001833">
    <property type="protein sequence ID" value="KAK0163224.1"/>
    <property type="molecule type" value="Genomic_DNA"/>
</dbReference>
<feature type="compositionally biased region" description="Polar residues" evidence="1">
    <location>
        <begin position="1"/>
        <end position="22"/>
    </location>
</feature>
<proteinExistence type="predicted"/>
<keyword evidence="3" id="KW-1185">Reference proteome</keyword>
<evidence type="ECO:0000313" key="2">
    <source>
        <dbReference type="EMBL" id="KAK0163224.1"/>
    </source>
</evidence>
<dbReference type="AlphaFoldDB" id="A0AA39KIY7"/>
<reference evidence="2" key="2">
    <citation type="submission" date="2023-03" db="EMBL/GenBank/DDBJ databases">
        <authorList>
            <person name="Inwood S.N."/>
            <person name="Skelly J.G."/>
            <person name="Guhlin J."/>
            <person name="Harrop T.W.R."/>
            <person name="Goldson S.G."/>
            <person name="Dearden P.K."/>
        </authorList>
    </citation>
    <scope>NUCLEOTIDE SEQUENCE</scope>
    <source>
        <strain evidence="2">Lincoln</strain>
        <tissue evidence="2">Whole body</tissue>
    </source>
</reference>
<comment type="caution">
    <text evidence="2">The sequence shown here is derived from an EMBL/GenBank/DDBJ whole genome shotgun (WGS) entry which is preliminary data.</text>
</comment>
<sequence length="82" mass="9254">MTSSTVPDVSVQTPGATTTAVTANDAGQKEQSNAKRREISRATACEYERKQWTRGLYGLKRVEYTLDARKYIRGKGERERTK</sequence>
<evidence type="ECO:0000256" key="1">
    <source>
        <dbReference type="SAM" id="MobiDB-lite"/>
    </source>
</evidence>
<name>A0AA39KIY7_MICHY</name>
<reference evidence="2" key="1">
    <citation type="journal article" date="2023" name="bioRxiv">
        <title>Scaffold-level genome assemblies of two parasitoid biocontrol wasps reveal the parthenogenesis mechanism and an associated novel virus.</title>
        <authorList>
            <person name="Inwood S."/>
            <person name="Skelly J."/>
            <person name="Guhlin J."/>
            <person name="Harrop T."/>
            <person name="Goldson S."/>
            <person name="Dearden P."/>
        </authorList>
    </citation>
    <scope>NUCLEOTIDE SEQUENCE</scope>
    <source>
        <strain evidence="2">Lincoln</strain>
        <tissue evidence="2">Whole body</tissue>
    </source>
</reference>
<evidence type="ECO:0000313" key="3">
    <source>
        <dbReference type="Proteomes" id="UP001168972"/>
    </source>
</evidence>
<dbReference type="Proteomes" id="UP001168972">
    <property type="component" value="Unassembled WGS sequence"/>
</dbReference>
<feature type="region of interest" description="Disordered" evidence="1">
    <location>
        <begin position="1"/>
        <end position="38"/>
    </location>
</feature>
<organism evidence="2 3">
    <name type="scientific">Microctonus hyperodae</name>
    <name type="common">Parasitoid wasp</name>
    <dbReference type="NCBI Taxonomy" id="165561"/>
    <lineage>
        <taxon>Eukaryota</taxon>
        <taxon>Metazoa</taxon>
        <taxon>Ecdysozoa</taxon>
        <taxon>Arthropoda</taxon>
        <taxon>Hexapoda</taxon>
        <taxon>Insecta</taxon>
        <taxon>Pterygota</taxon>
        <taxon>Neoptera</taxon>
        <taxon>Endopterygota</taxon>
        <taxon>Hymenoptera</taxon>
        <taxon>Apocrita</taxon>
        <taxon>Ichneumonoidea</taxon>
        <taxon>Braconidae</taxon>
        <taxon>Euphorinae</taxon>
        <taxon>Microctonus</taxon>
    </lineage>
</organism>